<gene>
    <name evidence="4" type="ORF">NM125_13165</name>
</gene>
<evidence type="ECO:0000256" key="2">
    <source>
        <dbReference type="ARBA" id="ARBA00022679"/>
    </source>
</evidence>
<dbReference type="Proteomes" id="UP001139125">
    <property type="component" value="Unassembled WGS sequence"/>
</dbReference>
<keyword evidence="1" id="KW-0489">Methyltransferase</keyword>
<dbReference type="PANTHER" id="PTHR10509">
    <property type="entry name" value="O-METHYLTRANSFERASE-RELATED"/>
    <property type="match status" value="1"/>
</dbReference>
<organism evidence="4 5">
    <name type="scientific">Gracilimonas sediminicola</name>
    <dbReference type="NCBI Taxonomy" id="2952158"/>
    <lineage>
        <taxon>Bacteria</taxon>
        <taxon>Pseudomonadati</taxon>
        <taxon>Balneolota</taxon>
        <taxon>Balneolia</taxon>
        <taxon>Balneolales</taxon>
        <taxon>Balneolaceae</taxon>
        <taxon>Gracilimonas</taxon>
    </lineage>
</organism>
<dbReference type="CDD" id="cd02440">
    <property type="entry name" value="AdoMet_MTases"/>
    <property type="match status" value="1"/>
</dbReference>
<dbReference type="Gene3D" id="3.40.50.150">
    <property type="entry name" value="Vaccinia Virus protein VP39"/>
    <property type="match status" value="1"/>
</dbReference>
<comment type="caution">
    <text evidence="4">The sequence shown here is derived from an EMBL/GenBank/DDBJ whole genome shotgun (WGS) entry which is preliminary data.</text>
</comment>
<dbReference type="SUPFAM" id="SSF53335">
    <property type="entry name" value="S-adenosyl-L-methionine-dependent methyltransferases"/>
    <property type="match status" value="1"/>
</dbReference>
<evidence type="ECO:0000313" key="5">
    <source>
        <dbReference type="Proteomes" id="UP001139125"/>
    </source>
</evidence>
<dbReference type="InterPro" id="IPR029063">
    <property type="entry name" value="SAM-dependent_MTases_sf"/>
</dbReference>
<sequence>MKKHRDKSIVQITDAKIEEYARAMTTPESEDVKALVESSDAELEYIDMLSGNLVGQMLRMLIQVSGAKRILEIGTFTGYSAIVMAEALPDDGEIITMEMNIRYQELASKHFRQFDHQNKIKLLEGNARELVSGLSGDFDLIFIDADKLSYEDYFSQTLPLLKQGGLMVVDNVLWDGTVLDPEDHKAQALHEFNKIVSQDNRVEQLLLPVRDGVTIIRKK</sequence>
<dbReference type="Pfam" id="PF01596">
    <property type="entry name" value="Methyltransf_3"/>
    <property type="match status" value="1"/>
</dbReference>
<keyword evidence="2" id="KW-0808">Transferase</keyword>
<dbReference type="PROSITE" id="PS51682">
    <property type="entry name" value="SAM_OMT_I"/>
    <property type="match status" value="1"/>
</dbReference>
<proteinExistence type="predicted"/>
<dbReference type="GO" id="GO:0032259">
    <property type="term" value="P:methylation"/>
    <property type="evidence" value="ECO:0007669"/>
    <property type="project" value="UniProtKB-KW"/>
</dbReference>
<keyword evidence="3" id="KW-0949">S-adenosyl-L-methionine</keyword>
<keyword evidence="5" id="KW-1185">Reference proteome</keyword>
<accession>A0A9X2L545</accession>
<dbReference type="RefSeq" id="WP_255135422.1">
    <property type="nucleotide sequence ID" value="NZ_JANDBC010000003.1"/>
</dbReference>
<dbReference type="PANTHER" id="PTHR10509:SF14">
    <property type="entry name" value="CAFFEOYL-COA O-METHYLTRANSFERASE 3-RELATED"/>
    <property type="match status" value="1"/>
</dbReference>
<protein>
    <submittedName>
        <fullName evidence="4">O-methyltransferase</fullName>
    </submittedName>
</protein>
<dbReference type="GO" id="GO:0008171">
    <property type="term" value="F:O-methyltransferase activity"/>
    <property type="evidence" value="ECO:0007669"/>
    <property type="project" value="InterPro"/>
</dbReference>
<dbReference type="GO" id="GO:0008757">
    <property type="term" value="F:S-adenosylmethionine-dependent methyltransferase activity"/>
    <property type="evidence" value="ECO:0007669"/>
    <property type="project" value="TreeGrafter"/>
</dbReference>
<dbReference type="AlphaFoldDB" id="A0A9X2L545"/>
<reference evidence="4" key="1">
    <citation type="submission" date="2022-06" db="EMBL/GenBank/DDBJ databases">
        <title>Gracilimonas sp. CAU 1638 isolated from sea sediment.</title>
        <authorList>
            <person name="Kim W."/>
        </authorList>
    </citation>
    <scope>NUCLEOTIDE SEQUENCE</scope>
    <source>
        <strain evidence="4">CAU 1638</strain>
    </source>
</reference>
<name>A0A9X2L545_9BACT</name>
<evidence type="ECO:0000256" key="3">
    <source>
        <dbReference type="ARBA" id="ARBA00022691"/>
    </source>
</evidence>
<dbReference type="InterPro" id="IPR050362">
    <property type="entry name" value="Cation-dep_OMT"/>
</dbReference>
<evidence type="ECO:0000313" key="4">
    <source>
        <dbReference type="EMBL" id="MCP9292531.1"/>
    </source>
</evidence>
<evidence type="ECO:0000256" key="1">
    <source>
        <dbReference type="ARBA" id="ARBA00022603"/>
    </source>
</evidence>
<dbReference type="InterPro" id="IPR002935">
    <property type="entry name" value="SAM_O-MeTrfase"/>
</dbReference>
<dbReference type="EMBL" id="JANDBC010000003">
    <property type="protein sequence ID" value="MCP9292531.1"/>
    <property type="molecule type" value="Genomic_DNA"/>
</dbReference>